<dbReference type="Pfam" id="PF14016">
    <property type="entry name" value="DUF4232"/>
    <property type="match status" value="1"/>
</dbReference>
<evidence type="ECO:0000313" key="4">
    <source>
        <dbReference type="EMBL" id="TQJ04614.1"/>
    </source>
</evidence>
<feature type="signal peptide" evidence="2">
    <location>
        <begin position="1"/>
        <end position="18"/>
    </location>
</feature>
<evidence type="ECO:0000256" key="2">
    <source>
        <dbReference type="SAM" id="SignalP"/>
    </source>
</evidence>
<sequence length="364" mass="38846">MIRPVPLLACVVSLLLLAGCGARNPAAGTGSTEPLPPTVSAPATLLPDGTVPWVDEPAGENEFNTPPRERRTDPDAGPCRAGQLRGELTSWLSPSNTDGGEHTVRAEPGGKLIGQAEVTNTGQDTCRLRGEVDTRLRDRNGEVPINYSHAINQEGRQRVTIVPPGESATLRLDWTGPFCRQVDGGLELAIHLPEGGGELRAPVRTDTTPPCNQVGVKSRSTSHLSASAFDEPARETAMDSPLRVLKATLEPVTTGKAGELVTYHVRLANPTGKAVPLDPCPGYLQERFSLGGHQVAAVNESEFYRLNCRPVREIPANGSVRFAMGLRIPAEMAPGRELSVDWRLLAPRLAGESGLRGGFEFTVG</sequence>
<name>A0A542DNR2_AMYCI</name>
<protein>
    <submittedName>
        <fullName evidence="4">Uncharacterized protein DUF4232</fullName>
    </submittedName>
</protein>
<evidence type="ECO:0000259" key="3">
    <source>
        <dbReference type="Pfam" id="PF14016"/>
    </source>
</evidence>
<evidence type="ECO:0000313" key="5">
    <source>
        <dbReference type="Proteomes" id="UP000320876"/>
    </source>
</evidence>
<dbReference type="OrthoDB" id="3353950at2"/>
<feature type="region of interest" description="Disordered" evidence="1">
    <location>
        <begin position="197"/>
        <end position="235"/>
    </location>
</feature>
<feature type="chain" id="PRO_5039253602" evidence="2">
    <location>
        <begin position="19"/>
        <end position="364"/>
    </location>
</feature>
<gene>
    <name evidence="4" type="ORF">FB471_4417</name>
</gene>
<evidence type="ECO:0000256" key="1">
    <source>
        <dbReference type="SAM" id="MobiDB-lite"/>
    </source>
</evidence>
<proteinExistence type="predicted"/>
<keyword evidence="2" id="KW-0732">Signal</keyword>
<dbReference type="Proteomes" id="UP000320876">
    <property type="component" value="Unassembled WGS sequence"/>
</dbReference>
<accession>A0A542DNR2</accession>
<reference evidence="4 5" key="1">
    <citation type="submission" date="2019-06" db="EMBL/GenBank/DDBJ databases">
        <title>Sequencing the genomes of 1000 actinobacteria strains.</title>
        <authorList>
            <person name="Klenk H.-P."/>
        </authorList>
    </citation>
    <scope>NUCLEOTIDE SEQUENCE [LARGE SCALE GENOMIC DNA]</scope>
    <source>
        <strain evidence="4 5">DSM 45679</strain>
    </source>
</reference>
<feature type="region of interest" description="Disordered" evidence="1">
    <location>
        <begin position="52"/>
        <end position="101"/>
    </location>
</feature>
<dbReference type="EMBL" id="VFML01000001">
    <property type="protein sequence ID" value="TQJ04614.1"/>
    <property type="molecule type" value="Genomic_DNA"/>
</dbReference>
<feature type="domain" description="DUF4232" evidence="3">
    <location>
        <begin position="109"/>
        <end position="178"/>
    </location>
</feature>
<dbReference type="AlphaFoldDB" id="A0A542DNR2"/>
<dbReference type="RefSeq" id="WP_142000271.1">
    <property type="nucleotide sequence ID" value="NZ_VFML01000001.1"/>
</dbReference>
<comment type="caution">
    <text evidence="4">The sequence shown here is derived from an EMBL/GenBank/DDBJ whole genome shotgun (WGS) entry which is preliminary data.</text>
</comment>
<keyword evidence="5" id="KW-1185">Reference proteome</keyword>
<dbReference type="PROSITE" id="PS51257">
    <property type="entry name" value="PROKAR_LIPOPROTEIN"/>
    <property type="match status" value="1"/>
</dbReference>
<organism evidence="4 5">
    <name type="scientific">Amycolatopsis cihanbeyliensis</name>
    <dbReference type="NCBI Taxonomy" id="1128664"/>
    <lineage>
        <taxon>Bacteria</taxon>
        <taxon>Bacillati</taxon>
        <taxon>Actinomycetota</taxon>
        <taxon>Actinomycetes</taxon>
        <taxon>Pseudonocardiales</taxon>
        <taxon>Pseudonocardiaceae</taxon>
        <taxon>Amycolatopsis</taxon>
    </lineage>
</organism>
<dbReference type="InterPro" id="IPR025326">
    <property type="entry name" value="DUF4232"/>
</dbReference>